<dbReference type="InterPro" id="IPR013783">
    <property type="entry name" value="Ig-like_fold"/>
</dbReference>
<name>A0ABW5E8M1_9GAMM</name>
<dbReference type="Proteomes" id="UP001597425">
    <property type="component" value="Unassembled WGS sequence"/>
</dbReference>
<evidence type="ECO:0000313" key="6">
    <source>
        <dbReference type="EMBL" id="MFD2309358.1"/>
    </source>
</evidence>
<comment type="caution">
    <text evidence="6">The sequence shown here is derived from an EMBL/GenBank/DDBJ whole genome shotgun (WGS) entry which is preliminary data.</text>
</comment>
<dbReference type="InterPro" id="IPR017853">
    <property type="entry name" value="GH"/>
</dbReference>
<dbReference type="PANTHER" id="PTHR42721">
    <property type="entry name" value="SUGAR HYDROLASE-RELATED"/>
    <property type="match status" value="1"/>
</dbReference>
<dbReference type="Gene3D" id="2.60.40.10">
    <property type="entry name" value="Immunoglobulins"/>
    <property type="match status" value="1"/>
</dbReference>
<keyword evidence="2" id="KW-0732">Signal</keyword>
<evidence type="ECO:0000256" key="4">
    <source>
        <dbReference type="SAM" id="MobiDB-lite"/>
    </source>
</evidence>
<organism evidence="6 7">
    <name type="scientific">Microbulbifer halophilus</name>
    <dbReference type="NCBI Taxonomy" id="453963"/>
    <lineage>
        <taxon>Bacteria</taxon>
        <taxon>Pseudomonadati</taxon>
        <taxon>Pseudomonadota</taxon>
        <taxon>Gammaproteobacteria</taxon>
        <taxon>Cellvibrionales</taxon>
        <taxon>Microbulbiferaceae</taxon>
        <taxon>Microbulbifer</taxon>
    </lineage>
</organism>
<dbReference type="InterPro" id="IPR036962">
    <property type="entry name" value="Glyco_hydro_3_N_sf"/>
</dbReference>
<proteinExistence type="inferred from homology"/>
<dbReference type="InterPro" id="IPR001764">
    <property type="entry name" value="Glyco_hydro_3_N"/>
</dbReference>
<dbReference type="PRINTS" id="PR00133">
    <property type="entry name" value="GLHYDRLASE3"/>
</dbReference>
<gene>
    <name evidence="6" type="ORF">ACFSKX_02925</name>
</gene>
<dbReference type="SMART" id="SM01217">
    <property type="entry name" value="Fn3_like"/>
    <property type="match status" value="1"/>
</dbReference>
<comment type="similarity">
    <text evidence="1">Belongs to the glycosyl hydrolase 3 family.</text>
</comment>
<evidence type="ECO:0000313" key="7">
    <source>
        <dbReference type="Proteomes" id="UP001597425"/>
    </source>
</evidence>
<dbReference type="InterPro" id="IPR044993">
    <property type="entry name" value="BXL"/>
</dbReference>
<evidence type="ECO:0000259" key="5">
    <source>
        <dbReference type="SMART" id="SM01217"/>
    </source>
</evidence>
<dbReference type="Gene3D" id="3.40.50.1700">
    <property type="entry name" value="Glycoside hydrolase family 3 C-terminal domain"/>
    <property type="match status" value="1"/>
</dbReference>
<accession>A0ABW5E8M1</accession>
<dbReference type="Gene3D" id="3.20.20.300">
    <property type="entry name" value="Glycoside hydrolase, family 3, N-terminal domain"/>
    <property type="match status" value="1"/>
</dbReference>
<feature type="compositionally biased region" description="Basic and acidic residues" evidence="4">
    <location>
        <begin position="110"/>
        <end position="124"/>
    </location>
</feature>
<dbReference type="PANTHER" id="PTHR42721:SF3">
    <property type="entry name" value="BETA-D-XYLOSIDASE 5-RELATED"/>
    <property type="match status" value="1"/>
</dbReference>
<dbReference type="GO" id="GO:0016787">
    <property type="term" value="F:hydrolase activity"/>
    <property type="evidence" value="ECO:0007669"/>
    <property type="project" value="UniProtKB-KW"/>
</dbReference>
<dbReference type="SUPFAM" id="SSF52279">
    <property type="entry name" value="Beta-D-glucan exohydrolase, C-terminal domain"/>
    <property type="match status" value="1"/>
</dbReference>
<dbReference type="Pfam" id="PF01915">
    <property type="entry name" value="Glyco_hydro_3_C"/>
    <property type="match status" value="1"/>
</dbReference>
<evidence type="ECO:0000256" key="2">
    <source>
        <dbReference type="ARBA" id="ARBA00022729"/>
    </source>
</evidence>
<dbReference type="EMBL" id="JBHUJD010000003">
    <property type="protein sequence ID" value="MFD2309358.1"/>
    <property type="molecule type" value="Genomic_DNA"/>
</dbReference>
<protein>
    <submittedName>
        <fullName evidence="6">Glycoside hydrolase family 3 N-terminal domain-containing protein</fullName>
    </submittedName>
</protein>
<dbReference type="Pfam" id="PF14310">
    <property type="entry name" value="Fn3-like"/>
    <property type="match status" value="1"/>
</dbReference>
<sequence>MASSHRPSRLLIGLGAGACLATAAYFMLPESSGPTASGDTPNTATPLYRDSSAPVDARVRDLLSRMTLEEKIAQITTIWAGKTEIQDDNLDFDPARARDAHPQGPGHIARPSDRRGAEPGGESRWRTLRDTVQYINAIQRYAVEETRLGIPVLFHEEALHGYASADATSFPQSIALASSWDTDLVQRVNTVIAREVRARGVPLVLSPVVDIARDPRWGRIEETFGEDPYLVGEMGVAAVKGLQGDTLPLADDRVFATLKHMTGHGQPESGTNVGIAPFGERTLRDYFFPPFEQVVERTELGALMASYNEIDGVPSHVNKWMLNDVLRDEWGFDGAVVSDYDAIAQLQRLHHLMPDLESAAVAALDTGVDTDMPDGESYSLLADAVRTGRATEQQIDTAAGRMLALKFNAGLFENPFGDADLAEKITGDSDARALALEAARKSMVLLKNDGTLPFDDRQLDSLAVIGPNAATTRLGGYSGEPQQTVSPLAGLQARIGSEVELLHAEGARITKDDNWWTDEVQRADAEKNRERIREAVATAKKADAVALFIGDTAQTSREAWATNHLGDRSSLELVGEQEELAEALFALDKPVVVVLINGRPPALENIAADANALIEGWYLGQEGGTAIAEALFGDTNPGGKLPVTFARNVGQLPLYYNRKPSARRGYLFDDKSPLFPFGFGLSYTRFEIGEPQLSAADIAAGDPVDVSVEVQNTGERAGDEVVQLYIRDRIASVTRPVKQLRGFQRITLQPGESRAVKFTLDGEDLSLWNRSMERVVEPGEFEIMVGANSAELKTALLTVTPQSRQ</sequence>
<dbReference type="RefSeq" id="WP_265720838.1">
    <property type="nucleotide sequence ID" value="NZ_JAPIVK010000006.1"/>
</dbReference>
<dbReference type="InterPro" id="IPR002772">
    <property type="entry name" value="Glyco_hydro_3_C"/>
</dbReference>
<keyword evidence="7" id="KW-1185">Reference proteome</keyword>
<keyword evidence="3 6" id="KW-0378">Hydrolase</keyword>
<dbReference type="SUPFAM" id="SSF51445">
    <property type="entry name" value="(Trans)glycosidases"/>
    <property type="match status" value="1"/>
</dbReference>
<dbReference type="InterPro" id="IPR036881">
    <property type="entry name" value="Glyco_hydro_3_C_sf"/>
</dbReference>
<dbReference type="Pfam" id="PF00933">
    <property type="entry name" value="Glyco_hydro_3"/>
    <property type="match status" value="1"/>
</dbReference>
<evidence type="ECO:0000256" key="3">
    <source>
        <dbReference type="ARBA" id="ARBA00022801"/>
    </source>
</evidence>
<dbReference type="InterPro" id="IPR026891">
    <property type="entry name" value="Fn3-like"/>
</dbReference>
<feature type="region of interest" description="Disordered" evidence="4">
    <location>
        <begin position="93"/>
        <end position="124"/>
    </location>
</feature>
<feature type="domain" description="Fibronectin type III-like" evidence="5">
    <location>
        <begin position="720"/>
        <end position="789"/>
    </location>
</feature>
<evidence type="ECO:0000256" key="1">
    <source>
        <dbReference type="ARBA" id="ARBA00005336"/>
    </source>
</evidence>
<reference evidence="7" key="1">
    <citation type="journal article" date="2019" name="Int. J. Syst. Evol. Microbiol.">
        <title>The Global Catalogue of Microorganisms (GCM) 10K type strain sequencing project: providing services to taxonomists for standard genome sequencing and annotation.</title>
        <authorList>
            <consortium name="The Broad Institute Genomics Platform"/>
            <consortium name="The Broad Institute Genome Sequencing Center for Infectious Disease"/>
            <person name="Wu L."/>
            <person name="Ma J."/>
        </authorList>
    </citation>
    <scope>NUCLEOTIDE SEQUENCE [LARGE SCALE GENOMIC DNA]</scope>
    <source>
        <strain evidence="7">KCTC 12848</strain>
    </source>
</reference>